<feature type="signal peptide" evidence="7">
    <location>
        <begin position="1"/>
        <end position="18"/>
    </location>
</feature>
<dbReference type="Pfam" id="PF00092">
    <property type="entry name" value="VWA"/>
    <property type="match status" value="2"/>
</dbReference>
<dbReference type="PANTHER" id="PTHR24020:SF20">
    <property type="entry name" value="PH DOMAIN-CONTAINING PROTEIN"/>
    <property type="match status" value="1"/>
</dbReference>
<keyword evidence="3 7" id="KW-0732">Signal</keyword>
<dbReference type="SMART" id="SM00209">
    <property type="entry name" value="TSP1"/>
    <property type="match status" value="1"/>
</dbReference>
<dbReference type="CDD" id="cd01450">
    <property type="entry name" value="vWFA_subfamily_ECM"/>
    <property type="match status" value="1"/>
</dbReference>
<keyword evidence="2" id="KW-0964">Secreted</keyword>
<feature type="domain" description="VWFA" evidence="8">
    <location>
        <begin position="335"/>
        <end position="416"/>
    </location>
</feature>
<dbReference type="Gene3D" id="2.20.100.10">
    <property type="entry name" value="Thrombospondin type-1 (TSP1) repeat"/>
    <property type="match status" value="1"/>
</dbReference>
<name>A0ABD0JVL9_9CAEN</name>
<evidence type="ECO:0000256" key="6">
    <source>
        <dbReference type="ARBA" id="ARBA00023180"/>
    </source>
</evidence>
<dbReference type="PRINTS" id="PR01705">
    <property type="entry name" value="TSP1REPEAT"/>
</dbReference>
<feature type="chain" id="PRO_5044802900" description="VWFA domain-containing protein" evidence="7">
    <location>
        <begin position="19"/>
        <end position="516"/>
    </location>
</feature>
<dbReference type="SUPFAM" id="SSF53300">
    <property type="entry name" value="vWA-like"/>
    <property type="match status" value="2"/>
</dbReference>
<evidence type="ECO:0000256" key="5">
    <source>
        <dbReference type="ARBA" id="ARBA00023157"/>
    </source>
</evidence>
<dbReference type="PRINTS" id="PR00453">
    <property type="entry name" value="VWFADOMAIN"/>
</dbReference>
<dbReference type="GO" id="GO:0005576">
    <property type="term" value="C:extracellular region"/>
    <property type="evidence" value="ECO:0007669"/>
    <property type="project" value="UniProtKB-SubCell"/>
</dbReference>
<dbReference type="AlphaFoldDB" id="A0ABD0JVL9"/>
<dbReference type="InterPro" id="IPR036383">
    <property type="entry name" value="TSP1_rpt_sf"/>
</dbReference>
<sequence length="516" mass="54744">MSPLFKLTCLLLLVAALGQDQFDRFVREVNGGWSSWGSWGSCSKTCGGGTRTRSRTCTNPRPSCGGSHCSGSSRQSSTCNTNACCPGSVADIVFIVDDSGSVSSSDFAMTKNFVKDVVDGFTVGSSATQFGMITFANNAQVEFHLNRYTSKSAVKNAVDRVPYTNGVTNTHLGLRYAADTSFSASNGARQEFYINNNGRGAVQDGRSSNEAATLAEARRLRNMGVSVFAVGVGNIDRDELNAIASDPDNDHVFVVGNANALSGIKQSLQDKICCPGSVADIVFVVDDSGSVSSSDFAMTKNFVKDVVDGFTVGSSATQFGMITFANNAQVEFHLNRSNALKIAVVVTDGRSSNEAATLAEARRLRNMGVSVFAVGVGNIDRDELNGIASDPDIDHVFVVGNANALSGIKQSLQDKISEAVAEGRGTNPGLVWTRHHLAHAVVKGLLLDQKAEDVAKYSIRQGQGLVWTHHRLALAAAKGLHPIHNVATTAIAMMEKSGSYSEQGRLQAPFPLAQDL</sequence>
<dbReference type="EMBL" id="JACVVK020000319">
    <property type="protein sequence ID" value="KAK7478695.1"/>
    <property type="molecule type" value="Genomic_DNA"/>
</dbReference>
<keyword evidence="10" id="KW-1185">Reference proteome</keyword>
<proteinExistence type="predicted"/>
<dbReference type="PANTHER" id="PTHR24020">
    <property type="entry name" value="COLLAGEN ALPHA"/>
    <property type="match status" value="1"/>
</dbReference>
<evidence type="ECO:0000256" key="1">
    <source>
        <dbReference type="ARBA" id="ARBA00004613"/>
    </source>
</evidence>
<keyword evidence="5" id="KW-1015">Disulfide bond</keyword>
<comment type="subcellular location">
    <subcellularLocation>
        <location evidence="1">Secreted</location>
    </subcellularLocation>
</comment>
<accession>A0ABD0JVL9</accession>
<keyword evidence="4" id="KW-0677">Repeat</keyword>
<dbReference type="Gene3D" id="3.40.50.410">
    <property type="entry name" value="von Willebrand factor, type A domain"/>
    <property type="match status" value="3"/>
</dbReference>
<comment type="caution">
    <text evidence="9">The sequence shown here is derived from an EMBL/GenBank/DDBJ whole genome shotgun (WGS) entry which is preliminary data.</text>
</comment>
<dbReference type="InterPro" id="IPR000884">
    <property type="entry name" value="TSP1_rpt"/>
</dbReference>
<evidence type="ECO:0000256" key="7">
    <source>
        <dbReference type="SAM" id="SignalP"/>
    </source>
</evidence>
<organism evidence="9 10">
    <name type="scientific">Batillaria attramentaria</name>
    <dbReference type="NCBI Taxonomy" id="370345"/>
    <lineage>
        <taxon>Eukaryota</taxon>
        <taxon>Metazoa</taxon>
        <taxon>Spiralia</taxon>
        <taxon>Lophotrochozoa</taxon>
        <taxon>Mollusca</taxon>
        <taxon>Gastropoda</taxon>
        <taxon>Caenogastropoda</taxon>
        <taxon>Sorbeoconcha</taxon>
        <taxon>Cerithioidea</taxon>
        <taxon>Batillariidae</taxon>
        <taxon>Batillaria</taxon>
    </lineage>
</organism>
<dbReference type="PROSITE" id="PS50092">
    <property type="entry name" value="TSP1"/>
    <property type="match status" value="1"/>
</dbReference>
<feature type="domain" description="VWFA" evidence="8">
    <location>
        <begin position="91"/>
        <end position="272"/>
    </location>
</feature>
<evidence type="ECO:0000313" key="9">
    <source>
        <dbReference type="EMBL" id="KAK7478695.1"/>
    </source>
</evidence>
<protein>
    <recommendedName>
        <fullName evidence="8">VWFA domain-containing protein</fullName>
    </recommendedName>
</protein>
<evidence type="ECO:0000313" key="10">
    <source>
        <dbReference type="Proteomes" id="UP001519460"/>
    </source>
</evidence>
<dbReference type="FunFam" id="3.40.50.410:FF:000004">
    <property type="entry name" value="collagen alpha-6(VI) chain"/>
    <property type="match status" value="1"/>
</dbReference>
<dbReference type="PROSITE" id="PS50234">
    <property type="entry name" value="VWFA"/>
    <property type="match status" value="3"/>
</dbReference>
<feature type="domain" description="VWFA" evidence="8">
    <location>
        <begin position="280"/>
        <end position="334"/>
    </location>
</feature>
<evidence type="ECO:0000259" key="8">
    <source>
        <dbReference type="PROSITE" id="PS50234"/>
    </source>
</evidence>
<evidence type="ECO:0000256" key="3">
    <source>
        <dbReference type="ARBA" id="ARBA00022729"/>
    </source>
</evidence>
<dbReference type="FunFam" id="2.20.100.10:FF:000001">
    <property type="entry name" value="semaphorin-5A isoform X1"/>
    <property type="match status" value="1"/>
</dbReference>
<dbReference type="InterPro" id="IPR036465">
    <property type="entry name" value="vWFA_dom_sf"/>
</dbReference>
<reference evidence="9 10" key="1">
    <citation type="journal article" date="2023" name="Sci. Data">
        <title>Genome assembly of the Korean intertidal mud-creeper Batillaria attramentaria.</title>
        <authorList>
            <person name="Patra A.K."/>
            <person name="Ho P.T."/>
            <person name="Jun S."/>
            <person name="Lee S.J."/>
            <person name="Kim Y."/>
            <person name="Won Y.J."/>
        </authorList>
    </citation>
    <scope>NUCLEOTIDE SEQUENCE [LARGE SCALE GENOMIC DNA]</scope>
    <source>
        <strain evidence="9">Wonlab-2016</strain>
    </source>
</reference>
<dbReference type="InterPro" id="IPR002035">
    <property type="entry name" value="VWF_A"/>
</dbReference>
<dbReference type="Pfam" id="PF00090">
    <property type="entry name" value="TSP_1"/>
    <property type="match status" value="1"/>
</dbReference>
<dbReference type="SMART" id="SM00327">
    <property type="entry name" value="VWA"/>
    <property type="match status" value="2"/>
</dbReference>
<dbReference type="Proteomes" id="UP001519460">
    <property type="component" value="Unassembled WGS sequence"/>
</dbReference>
<keyword evidence="6" id="KW-0325">Glycoprotein</keyword>
<dbReference type="InterPro" id="IPR050525">
    <property type="entry name" value="ECM_Assembly_Org"/>
</dbReference>
<gene>
    <name evidence="9" type="ORF">BaRGS_00030080</name>
</gene>
<evidence type="ECO:0000256" key="2">
    <source>
        <dbReference type="ARBA" id="ARBA00022525"/>
    </source>
</evidence>
<evidence type="ECO:0000256" key="4">
    <source>
        <dbReference type="ARBA" id="ARBA00022737"/>
    </source>
</evidence>